<evidence type="ECO:0000256" key="1">
    <source>
        <dbReference type="SAM" id="MobiDB-lite"/>
    </source>
</evidence>
<dbReference type="EMBL" id="JASCZI010274773">
    <property type="protein sequence ID" value="MED6226199.1"/>
    <property type="molecule type" value="Genomic_DNA"/>
</dbReference>
<keyword evidence="3" id="KW-1185">Reference proteome</keyword>
<evidence type="ECO:0000313" key="3">
    <source>
        <dbReference type="Proteomes" id="UP001341840"/>
    </source>
</evidence>
<sequence length="94" mass="10650">PIYPTQEMIHISSSSDDEHEPQSIKDVVPKIEDCLVTSPSSKLITEVLMSMGQELPPESQPDPSVPSFSLGRSFKDLFEHRNNPPRHWKKNPLN</sequence>
<accession>A0ABU6ZW36</accession>
<feature type="compositionally biased region" description="Basic residues" evidence="1">
    <location>
        <begin position="83"/>
        <end position="94"/>
    </location>
</feature>
<reference evidence="2 3" key="1">
    <citation type="journal article" date="2023" name="Plants (Basel)">
        <title>Bridging the Gap: Combining Genomics and Transcriptomics Approaches to Understand Stylosanthes scabra, an Orphan Legume from the Brazilian Caatinga.</title>
        <authorList>
            <person name="Ferreira-Neto J.R.C."/>
            <person name="da Silva M.D."/>
            <person name="Binneck E."/>
            <person name="de Melo N.F."/>
            <person name="da Silva R.H."/>
            <person name="de Melo A.L.T.M."/>
            <person name="Pandolfi V."/>
            <person name="Bustamante F.O."/>
            <person name="Brasileiro-Vidal A.C."/>
            <person name="Benko-Iseppon A.M."/>
        </authorList>
    </citation>
    <scope>NUCLEOTIDE SEQUENCE [LARGE SCALE GENOMIC DNA]</scope>
    <source>
        <tissue evidence="2">Leaves</tissue>
    </source>
</reference>
<proteinExistence type="predicted"/>
<gene>
    <name evidence="2" type="ORF">PIB30_101121</name>
</gene>
<name>A0ABU6ZW36_9FABA</name>
<evidence type="ECO:0000313" key="2">
    <source>
        <dbReference type="EMBL" id="MED6226199.1"/>
    </source>
</evidence>
<feature type="region of interest" description="Disordered" evidence="1">
    <location>
        <begin position="53"/>
        <end position="94"/>
    </location>
</feature>
<protein>
    <submittedName>
        <fullName evidence="2">Uncharacterized protein</fullName>
    </submittedName>
</protein>
<organism evidence="2 3">
    <name type="scientific">Stylosanthes scabra</name>
    <dbReference type="NCBI Taxonomy" id="79078"/>
    <lineage>
        <taxon>Eukaryota</taxon>
        <taxon>Viridiplantae</taxon>
        <taxon>Streptophyta</taxon>
        <taxon>Embryophyta</taxon>
        <taxon>Tracheophyta</taxon>
        <taxon>Spermatophyta</taxon>
        <taxon>Magnoliopsida</taxon>
        <taxon>eudicotyledons</taxon>
        <taxon>Gunneridae</taxon>
        <taxon>Pentapetalae</taxon>
        <taxon>rosids</taxon>
        <taxon>fabids</taxon>
        <taxon>Fabales</taxon>
        <taxon>Fabaceae</taxon>
        <taxon>Papilionoideae</taxon>
        <taxon>50 kb inversion clade</taxon>
        <taxon>dalbergioids sensu lato</taxon>
        <taxon>Dalbergieae</taxon>
        <taxon>Pterocarpus clade</taxon>
        <taxon>Stylosanthes</taxon>
    </lineage>
</organism>
<feature type="region of interest" description="Disordered" evidence="1">
    <location>
        <begin position="1"/>
        <end position="23"/>
    </location>
</feature>
<feature type="non-terminal residue" evidence="2">
    <location>
        <position position="1"/>
    </location>
</feature>
<feature type="compositionally biased region" description="Basic and acidic residues" evidence="1">
    <location>
        <begin position="73"/>
        <end position="82"/>
    </location>
</feature>
<dbReference type="Proteomes" id="UP001341840">
    <property type="component" value="Unassembled WGS sequence"/>
</dbReference>
<comment type="caution">
    <text evidence="2">The sequence shown here is derived from an EMBL/GenBank/DDBJ whole genome shotgun (WGS) entry which is preliminary data.</text>
</comment>